<proteinExistence type="predicted"/>
<evidence type="ECO:0000256" key="2">
    <source>
        <dbReference type="ARBA" id="ARBA00023027"/>
    </source>
</evidence>
<dbReference type="SUPFAM" id="SSF51735">
    <property type="entry name" value="NAD(P)-binding Rossmann-fold domains"/>
    <property type="match status" value="1"/>
</dbReference>
<dbReference type="InterPro" id="IPR006140">
    <property type="entry name" value="D-isomer_DH_NAD-bd"/>
</dbReference>
<feature type="non-terminal residue" evidence="4">
    <location>
        <position position="1"/>
    </location>
</feature>
<comment type="caution">
    <text evidence="4">The sequence shown here is derived from an EMBL/GenBank/DDBJ whole genome shotgun (WGS) entry which is preliminary data.</text>
</comment>
<organism evidence="4 5">
    <name type="scientific">Halobium palmae</name>
    <dbReference type="NCBI Taxonomy" id="1776492"/>
    <lineage>
        <taxon>Archaea</taxon>
        <taxon>Methanobacteriati</taxon>
        <taxon>Methanobacteriota</taxon>
        <taxon>Stenosarchaea group</taxon>
        <taxon>Halobacteria</taxon>
        <taxon>Halobacteriales</taxon>
        <taxon>Haloferacaceae</taxon>
        <taxon>Halobium</taxon>
    </lineage>
</organism>
<keyword evidence="1" id="KW-0560">Oxidoreductase</keyword>
<dbReference type="EMBL" id="JBHSWU010000569">
    <property type="protein sequence ID" value="MFC6725528.1"/>
    <property type="molecule type" value="Genomic_DNA"/>
</dbReference>
<feature type="domain" description="D-isomer specific 2-hydroxyacid dehydrogenase NAD-binding" evidence="3">
    <location>
        <begin position="8"/>
        <end position="106"/>
    </location>
</feature>
<dbReference type="Gene3D" id="3.40.50.720">
    <property type="entry name" value="NAD(P)-binding Rossmann-like Domain"/>
    <property type="match status" value="2"/>
</dbReference>
<evidence type="ECO:0000313" key="4">
    <source>
        <dbReference type="EMBL" id="MFC6725528.1"/>
    </source>
</evidence>
<accession>A0ABD5S1E2</accession>
<evidence type="ECO:0000259" key="3">
    <source>
        <dbReference type="Pfam" id="PF02826"/>
    </source>
</evidence>
<protein>
    <submittedName>
        <fullName evidence="4">NAD(P)-dependent oxidoreductase</fullName>
    </submittedName>
</protein>
<dbReference type="PANTHER" id="PTHR43333">
    <property type="entry name" value="2-HACID_DH_C DOMAIN-CONTAINING PROTEIN"/>
    <property type="match status" value="1"/>
</dbReference>
<dbReference type="InterPro" id="IPR036291">
    <property type="entry name" value="NAD(P)-bd_dom_sf"/>
</dbReference>
<dbReference type="PANTHER" id="PTHR43333:SF1">
    <property type="entry name" value="D-ISOMER SPECIFIC 2-HYDROXYACID DEHYDROGENASE NAD-BINDING DOMAIN-CONTAINING PROTEIN"/>
    <property type="match status" value="1"/>
</dbReference>
<dbReference type="Pfam" id="PF02826">
    <property type="entry name" value="2-Hacid_dh_C"/>
    <property type="match status" value="1"/>
</dbReference>
<gene>
    <name evidence="4" type="ORF">ACFQE1_14360</name>
</gene>
<evidence type="ECO:0000313" key="5">
    <source>
        <dbReference type="Proteomes" id="UP001596328"/>
    </source>
</evidence>
<dbReference type="GO" id="GO:0016491">
    <property type="term" value="F:oxidoreductase activity"/>
    <property type="evidence" value="ECO:0007669"/>
    <property type="project" value="UniProtKB-KW"/>
</dbReference>
<keyword evidence="2" id="KW-0520">NAD</keyword>
<name>A0ABD5S1E2_9EURY</name>
<sequence>GGPTDEVYGFDEIHGALADADYAVLACPLTDATEGLIDDAVFETMPQHAVLVNVARGKVVDTDALLSALRGNSIRGAALDVTDPEPLPEDHELWGLDNVLITPHNAGHTPKYFERMADILERNLEIADERGGFEGLENQVV</sequence>
<keyword evidence="5" id="KW-1185">Reference proteome</keyword>
<reference evidence="4 5" key="1">
    <citation type="journal article" date="2019" name="Int. J. Syst. Evol. Microbiol.">
        <title>The Global Catalogue of Microorganisms (GCM) 10K type strain sequencing project: providing services to taxonomists for standard genome sequencing and annotation.</title>
        <authorList>
            <consortium name="The Broad Institute Genomics Platform"/>
            <consortium name="The Broad Institute Genome Sequencing Center for Infectious Disease"/>
            <person name="Wu L."/>
            <person name="Ma J."/>
        </authorList>
    </citation>
    <scope>NUCLEOTIDE SEQUENCE [LARGE SCALE GENOMIC DNA]</scope>
    <source>
        <strain evidence="4 5">NBRC 111368</strain>
    </source>
</reference>
<dbReference type="AlphaFoldDB" id="A0ABD5S1E2"/>
<evidence type="ECO:0000256" key="1">
    <source>
        <dbReference type="ARBA" id="ARBA00023002"/>
    </source>
</evidence>
<dbReference type="Proteomes" id="UP001596328">
    <property type="component" value="Unassembled WGS sequence"/>
</dbReference>